<dbReference type="Pfam" id="PF14397">
    <property type="entry name" value="ATPgrasp_ST"/>
    <property type="match status" value="1"/>
</dbReference>
<dbReference type="Proteomes" id="UP000319756">
    <property type="component" value="Chromosome"/>
</dbReference>
<evidence type="ECO:0000256" key="1">
    <source>
        <dbReference type="SAM" id="Coils"/>
    </source>
</evidence>
<evidence type="ECO:0000313" key="3">
    <source>
        <dbReference type="EMBL" id="QDI91603.1"/>
    </source>
</evidence>
<dbReference type="RefSeq" id="WP_142089885.1">
    <property type="nucleotide sequence ID" value="NZ_CP035485.1"/>
</dbReference>
<feature type="coiled-coil region" evidence="1">
    <location>
        <begin position="251"/>
        <end position="306"/>
    </location>
</feature>
<dbReference type="InterPro" id="IPR039523">
    <property type="entry name" value="RimK-rel_E_lig_ATP-grasp"/>
</dbReference>
<organism evidence="3 4">
    <name type="scientific">Salicibibacter halophilus</name>
    <dbReference type="NCBI Taxonomy" id="2502791"/>
    <lineage>
        <taxon>Bacteria</taxon>
        <taxon>Bacillati</taxon>
        <taxon>Bacillota</taxon>
        <taxon>Bacilli</taxon>
        <taxon>Bacillales</taxon>
        <taxon>Bacillaceae</taxon>
        <taxon>Salicibibacter</taxon>
    </lineage>
</organism>
<protein>
    <recommendedName>
        <fullName evidence="2">Alpha-L-glutamate ligase-related protein ATP-grasp domain-containing protein</fullName>
    </recommendedName>
</protein>
<sequence length="331" mass="38253">MGLNANTDLIIKPSKSNNGIGIRKLSVQDEKIYLEGKAVTIHQIEEIYIQNFLVQKAIQQHEILAAPHPYSVNTLRMVTFRWKNEIRYLLAFARFGSNNDIRDNAGAGSGTDVRVGVTDSGEFLNVAVSQHGQTYTHHPTTGYCFADLGFIPNFDEFKQFVKDCHKSILHLDFISWDIAMGSDGKPIFIEANFAGTTPFYQLAAQKPIFGDLTDEVLQYVKDELLKNKPILMRKDRIKLERKKSNEREKVLQQIKNKNSHFKKRNKKLKSALKSNENELIAKENELIAKENELLNKINEIDRIEENYKKLLYSKSWRYTRPFRYLLKLIKS</sequence>
<dbReference type="EMBL" id="CP035485">
    <property type="protein sequence ID" value="QDI91603.1"/>
    <property type="molecule type" value="Genomic_DNA"/>
</dbReference>
<evidence type="ECO:0000259" key="2">
    <source>
        <dbReference type="Pfam" id="PF14397"/>
    </source>
</evidence>
<dbReference type="KEGG" id="sale:EPH95_10860"/>
<name>A0A514LIC2_9BACI</name>
<accession>A0A514LIC2</accession>
<evidence type="ECO:0000313" key="4">
    <source>
        <dbReference type="Proteomes" id="UP000319756"/>
    </source>
</evidence>
<dbReference type="OrthoDB" id="8736147at2"/>
<keyword evidence="1" id="KW-0175">Coiled coil</keyword>
<proteinExistence type="predicted"/>
<feature type="domain" description="Alpha-L-glutamate ligase-related protein ATP-grasp" evidence="2">
    <location>
        <begin position="5"/>
        <end position="212"/>
    </location>
</feature>
<keyword evidence="4" id="KW-1185">Reference proteome</keyword>
<dbReference type="SUPFAM" id="SSF56059">
    <property type="entry name" value="Glutathione synthetase ATP-binding domain-like"/>
    <property type="match status" value="1"/>
</dbReference>
<dbReference type="AlphaFoldDB" id="A0A514LIC2"/>
<reference evidence="4" key="1">
    <citation type="submission" date="2019-01" db="EMBL/GenBank/DDBJ databases">
        <title>Genomic analysis of Salicibibacter sp. NKC3-5.</title>
        <authorList>
            <person name="Oh Y.J."/>
        </authorList>
    </citation>
    <scope>NUCLEOTIDE SEQUENCE [LARGE SCALE GENOMIC DNA]</scope>
    <source>
        <strain evidence="4">NKC3-5</strain>
    </source>
</reference>
<gene>
    <name evidence="3" type="ORF">EPH95_10860</name>
</gene>